<keyword evidence="2" id="KW-0812">Transmembrane</keyword>
<dbReference type="InterPro" id="IPR012429">
    <property type="entry name" value="HGSNAT_cat"/>
</dbReference>
<dbReference type="Gramene" id="Tc01v2_t025790.1">
    <property type="protein sequence ID" value="Tc01v2_p025790.1"/>
    <property type="gene ID" value="Tc01v2_g025790"/>
</dbReference>
<dbReference type="Pfam" id="PF07786">
    <property type="entry name" value="HGSNAT_cat"/>
    <property type="match status" value="1"/>
</dbReference>
<dbReference type="GeneID" id="18613653"/>
<feature type="transmembrane region" description="Helical" evidence="2">
    <location>
        <begin position="121"/>
        <end position="140"/>
    </location>
</feature>
<feature type="transmembrane region" description="Helical" evidence="2">
    <location>
        <begin position="509"/>
        <end position="529"/>
    </location>
</feature>
<dbReference type="PANTHER" id="PTHR31061">
    <property type="entry name" value="LD22376P"/>
    <property type="match status" value="1"/>
</dbReference>
<dbReference type="AlphaFoldDB" id="A0AB32VVD2"/>
<feature type="transmembrane region" description="Helical" evidence="2">
    <location>
        <begin position="286"/>
        <end position="306"/>
    </location>
</feature>
<proteinExistence type="predicted"/>
<evidence type="ECO:0000256" key="2">
    <source>
        <dbReference type="SAM" id="Phobius"/>
    </source>
</evidence>
<organism evidence="4 5">
    <name type="scientific">Theobroma cacao</name>
    <name type="common">Cacao</name>
    <name type="synonym">Cocoa</name>
    <dbReference type="NCBI Taxonomy" id="3641"/>
    <lineage>
        <taxon>Eukaryota</taxon>
        <taxon>Viridiplantae</taxon>
        <taxon>Streptophyta</taxon>
        <taxon>Embryophyta</taxon>
        <taxon>Tracheophyta</taxon>
        <taxon>Spermatophyta</taxon>
        <taxon>Magnoliopsida</taxon>
        <taxon>eudicotyledons</taxon>
        <taxon>Gunneridae</taxon>
        <taxon>Pentapetalae</taxon>
        <taxon>rosids</taxon>
        <taxon>malvids</taxon>
        <taxon>Malvales</taxon>
        <taxon>Malvaceae</taxon>
        <taxon>Byttnerioideae</taxon>
        <taxon>Theobroma</taxon>
    </lineage>
</organism>
<evidence type="ECO:0000313" key="5">
    <source>
        <dbReference type="RefSeq" id="XP_017969405.1"/>
    </source>
</evidence>
<sequence length="582" mass="64839">MSTLITIAEEQRQPLLLDPSPDGNEEEIAASSSSNGPDAPKLTLDDSNQRLLSLDVFRGLTVALMILVDDAGGAFPSINHAPWFGVTIADFVMPFFLFCVGVSISLVFKKSSSKTLATKKVILRTIKLFLLGLFLQGGYFHGRDNLTYGVDVVKIRWLGVLQSALQIQTACRGSPTVHCLCCPWGLAIGIVFGWAACWPASLSAWPCGVAYLPACCLACLHGWPVSLAPPVQQRGFSSEPSHLVHPRALCMQRISIGYLLASISEIWLVYNVVVDCPTAFVRKYHVQWIVAALLLSFYMCLLYGLYVPNWEFQAPSLNLSTNGSHTQIVHCGVRGSLEPPCNAVGYIDQYFLGEQHLYQRPVYRRTKECSVNSPDYGPLPPDSPEWCLAPFDPEGILSSLMAVLTCFVGLHFGHVLLHYKGQMQRALLWSMSSFLLLVSGFGLEMLVCFVQLMAGRCNRHSSLQTTVHIELYVHHCWSIRLVLNHYLLHNVKHFRKPVVLLQWMGMNALIVYALAACDIFPAAVQGFYWRSPENNLVDGMESLLQAMLHSSKWGTLVFVLLQILFWCLVAGFLHMKGIYIKL</sequence>
<feature type="domain" description="Heparan-alpha-glucosaminide N-acetyltransferase catalytic" evidence="3">
    <location>
        <begin position="50"/>
        <end position="136"/>
    </location>
</feature>
<feature type="transmembrane region" description="Helical" evidence="2">
    <location>
        <begin position="256"/>
        <end position="274"/>
    </location>
</feature>
<reference evidence="4" key="1">
    <citation type="journal article" date="1997" name="Nucleic Acids Res.">
        <title>tRNAscan-SE: a program for improved detection of transfer RNA genes in genomic sequence.</title>
        <authorList>
            <person name="Lowe T.M."/>
            <person name="Eddy S.R."/>
        </authorList>
    </citation>
    <scope>NUCLEOTIDE SEQUENCE [LARGE SCALE GENOMIC DNA]</scope>
    <source>
        <strain evidence="4">r\B97-61/B2</strain>
    </source>
</reference>
<evidence type="ECO:0000259" key="3">
    <source>
        <dbReference type="Pfam" id="PF07786"/>
    </source>
</evidence>
<feature type="transmembrane region" description="Helical" evidence="2">
    <location>
        <begin position="426"/>
        <end position="452"/>
    </location>
</feature>
<evidence type="ECO:0000313" key="4">
    <source>
        <dbReference type="Proteomes" id="UP000694886"/>
    </source>
</evidence>
<keyword evidence="2" id="KW-1133">Transmembrane helix</keyword>
<gene>
    <name evidence="5" type="primary">LOC18613653</name>
</gene>
<protein>
    <submittedName>
        <fullName evidence="5">Heparan-alpha-glucosaminide N-acetyltransferase isoform X1</fullName>
    </submittedName>
</protein>
<dbReference type="RefSeq" id="XP_017969405.1">
    <property type="nucleotide sequence ID" value="XM_018113916.1"/>
</dbReference>
<feature type="transmembrane region" description="Helical" evidence="2">
    <location>
        <begin position="88"/>
        <end position="109"/>
    </location>
</feature>
<name>A0AB32VVD2_THECC</name>
<accession>A0AB32VVD2</accession>
<feature type="transmembrane region" description="Helical" evidence="2">
    <location>
        <begin position="396"/>
        <end position="419"/>
    </location>
</feature>
<feature type="region of interest" description="Disordered" evidence="1">
    <location>
        <begin position="9"/>
        <end position="40"/>
    </location>
</feature>
<dbReference type="Proteomes" id="UP000694886">
    <property type="component" value="Chromosome 1"/>
</dbReference>
<keyword evidence="2" id="KW-0472">Membrane</keyword>
<evidence type="ECO:0000256" key="1">
    <source>
        <dbReference type="SAM" id="MobiDB-lite"/>
    </source>
</evidence>
<dbReference type="PANTHER" id="PTHR31061:SF23">
    <property type="entry name" value="OS05G0155700 PROTEIN"/>
    <property type="match status" value="1"/>
</dbReference>
<reference evidence="5" key="2">
    <citation type="submission" date="2025-08" db="UniProtKB">
        <authorList>
            <consortium name="RefSeq"/>
        </authorList>
    </citation>
    <scope>IDENTIFICATION</scope>
</reference>
<feature type="transmembrane region" description="Helical" evidence="2">
    <location>
        <begin position="553"/>
        <end position="573"/>
    </location>
</feature>